<evidence type="ECO:0000313" key="6">
    <source>
        <dbReference type="Proteomes" id="UP000011715"/>
    </source>
</evidence>
<dbReference type="GO" id="GO:0000045">
    <property type="term" value="P:autophagosome assembly"/>
    <property type="evidence" value="ECO:0007669"/>
    <property type="project" value="TreeGrafter"/>
</dbReference>
<gene>
    <name evidence="4" type="ORF">MAPG_04044</name>
</gene>
<dbReference type="GO" id="GO:0043161">
    <property type="term" value="P:proteasome-mediated ubiquitin-dependent protein catabolic process"/>
    <property type="evidence" value="ECO:0007669"/>
    <property type="project" value="TreeGrafter"/>
</dbReference>
<reference evidence="4" key="2">
    <citation type="submission" date="2010-05" db="EMBL/GenBank/DDBJ databases">
        <title>The Genome Sequence of Magnaporthe poae strain ATCC 64411.</title>
        <authorList>
            <consortium name="The Broad Institute Genome Sequencing Platform"/>
            <consortium name="Broad Institute Genome Sequencing Center for Infectious Disease"/>
            <person name="Ma L.-J."/>
            <person name="Dead R."/>
            <person name="Young S."/>
            <person name="Zeng Q."/>
            <person name="Koehrsen M."/>
            <person name="Alvarado L."/>
            <person name="Berlin A."/>
            <person name="Chapman S.B."/>
            <person name="Chen Z."/>
            <person name="Freedman E."/>
            <person name="Gellesch M."/>
            <person name="Goldberg J."/>
            <person name="Griggs A."/>
            <person name="Gujja S."/>
            <person name="Heilman E.R."/>
            <person name="Heiman D."/>
            <person name="Hepburn T."/>
            <person name="Howarth C."/>
            <person name="Jen D."/>
            <person name="Larson L."/>
            <person name="Mehta T."/>
            <person name="Neiman D."/>
            <person name="Pearson M."/>
            <person name="Roberts A."/>
            <person name="Saif S."/>
            <person name="Shea T."/>
            <person name="Shenoy N."/>
            <person name="Sisk P."/>
            <person name="Stolte C."/>
            <person name="Sykes S."/>
            <person name="Walk T."/>
            <person name="White J."/>
            <person name="Yandava C."/>
            <person name="Haas B."/>
            <person name="Nusbaum C."/>
            <person name="Birren B."/>
        </authorList>
    </citation>
    <scope>NUCLEOTIDE SEQUENCE</scope>
    <source>
        <strain evidence="4">ATCC 64411</strain>
    </source>
</reference>
<dbReference type="EMBL" id="GL876968">
    <property type="protein sequence ID" value="KLU85010.1"/>
    <property type="molecule type" value="Genomic_DNA"/>
</dbReference>
<dbReference type="eggNOG" id="KOG2086">
    <property type="taxonomic scope" value="Eukaryota"/>
</dbReference>
<accession>A0A0C4DVN5</accession>
<evidence type="ECO:0000256" key="1">
    <source>
        <dbReference type="SAM" id="MobiDB-lite"/>
    </source>
</evidence>
<feature type="compositionally biased region" description="Low complexity" evidence="1">
    <location>
        <begin position="72"/>
        <end position="81"/>
    </location>
</feature>
<dbReference type="InterPro" id="IPR036241">
    <property type="entry name" value="NSFL1C_SEP_dom_sf"/>
</dbReference>
<dbReference type="SUPFAM" id="SSF54236">
    <property type="entry name" value="Ubiquitin-like"/>
    <property type="match status" value="1"/>
</dbReference>
<dbReference type="GO" id="GO:0031468">
    <property type="term" value="P:nuclear membrane reassembly"/>
    <property type="evidence" value="ECO:0007669"/>
    <property type="project" value="TreeGrafter"/>
</dbReference>
<reference evidence="4" key="3">
    <citation type="submission" date="2011-03" db="EMBL/GenBank/DDBJ databases">
        <title>Annotation of Magnaporthe poae ATCC 64411.</title>
        <authorList>
            <person name="Ma L.-J."/>
            <person name="Dead R."/>
            <person name="Young S.K."/>
            <person name="Zeng Q."/>
            <person name="Gargeya S."/>
            <person name="Fitzgerald M."/>
            <person name="Haas B."/>
            <person name="Abouelleil A."/>
            <person name="Alvarado L."/>
            <person name="Arachchi H.M."/>
            <person name="Berlin A."/>
            <person name="Brown A."/>
            <person name="Chapman S.B."/>
            <person name="Chen Z."/>
            <person name="Dunbar C."/>
            <person name="Freedman E."/>
            <person name="Gearin G."/>
            <person name="Gellesch M."/>
            <person name="Goldberg J."/>
            <person name="Griggs A."/>
            <person name="Gujja S."/>
            <person name="Heiman D."/>
            <person name="Howarth C."/>
            <person name="Larson L."/>
            <person name="Lui A."/>
            <person name="MacDonald P.J.P."/>
            <person name="Mehta T."/>
            <person name="Montmayeur A."/>
            <person name="Murphy C."/>
            <person name="Neiman D."/>
            <person name="Pearson M."/>
            <person name="Priest M."/>
            <person name="Roberts A."/>
            <person name="Saif S."/>
            <person name="Shea T."/>
            <person name="Shenoy N."/>
            <person name="Sisk P."/>
            <person name="Stolte C."/>
            <person name="Sykes S."/>
            <person name="Yandava C."/>
            <person name="Wortman J."/>
            <person name="Nusbaum C."/>
            <person name="Birren B."/>
        </authorList>
    </citation>
    <scope>NUCLEOTIDE SEQUENCE</scope>
    <source>
        <strain evidence="4">ATCC 64411</strain>
    </source>
</reference>
<dbReference type="OrthoDB" id="25887at2759"/>
<dbReference type="VEuPathDB" id="FungiDB:MAPG_04044"/>
<proteinExistence type="predicted"/>
<feature type="domain" description="SEP" evidence="3">
    <location>
        <begin position="224"/>
        <end position="291"/>
    </location>
</feature>
<protein>
    <recommendedName>
        <fullName evidence="7">UBX domain-containing protein</fullName>
    </recommendedName>
</protein>
<dbReference type="PANTHER" id="PTHR23333:SF20">
    <property type="entry name" value="NSFL1 COFACTOR P47"/>
    <property type="match status" value="1"/>
</dbReference>
<dbReference type="SUPFAM" id="SSF102848">
    <property type="entry name" value="NSFL1 (p97 ATPase) cofactor p47, SEP domain"/>
    <property type="match status" value="1"/>
</dbReference>
<evidence type="ECO:0000259" key="3">
    <source>
        <dbReference type="PROSITE" id="PS51399"/>
    </source>
</evidence>
<name>A0A0C4DVN5_MAGP6</name>
<dbReference type="Proteomes" id="UP000011715">
    <property type="component" value="Unassembled WGS sequence"/>
</dbReference>
<dbReference type="GO" id="GO:0043130">
    <property type="term" value="F:ubiquitin binding"/>
    <property type="evidence" value="ECO:0007669"/>
    <property type="project" value="TreeGrafter"/>
</dbReference>
<reference evidence="5" key="4">
    <citation type="journal article" date="2015" name="G3 (Bethesda)">
        <title>Genome sequences of three phytopathogenic species of the Magnaporthaceae family of fungi.</title>
        <authorList>
            <person name="Okagaki L.H."/>
            <person name="Nunes C.C."/>
            <person name="Sailsbery J."/>
            <person name="Clay B."/>
            <person name="Brown D."/>
            <person name="John T."/>
            <person name="Oh Y."/>
            <person name="Young N."/>
            <person name="Fitzgerald M."/>
            <person name="Haas B.J."/>
            <person name="Zeng Q."/>
            <person name="Young S."/>
            <person name="Adiconis X."/>
            <person name="Fan L."/>
            <person name="Levin J.Z."/>
            <person name="Mitchell T.K."/>
            <person name="Okubara P.A."/>
            <person name="Farman M.L."/>
            <person name="Kohn L.M."/>
            <person name="Birren B."/>
            <person name="Ma L.-J."/>
            <person name="Dean R.A."/>
        </authorList>
    </citation>
    <scope>NUCLEOTIDE SEQUENCE</scope>
    <source>
        <strain evidence="5">ATCC 64411 / 73-15</strain>
    </source>
</reference>
<dbReference type="STRING" id="644358.A0A0C4DVN5"/>
<dbReference type="InterPro" id="IPR001012">
    <property type="entry name" value="UBX_dom"/>
</dbReference>
<evidence type="ECO:0000259" key="2">
    <source>
        <dbReference type="PROSITE" id="PS50033"/>
    </source>
</evidence>
<evidence type="ECO:0008006" key="7">
    <source>
        <dbReference type="Google" id="ProtNLM"/>
    </source>
</evidence>
<dbReference type="GO" id="GO:0005634">
    <property type="term" value="C:nucleus"/>
    <property type="evidence" value="ECO:0007669"/>
    <property type="project" value="TreeGrafter"/>
</dbReference>
<feature type="region of interest" description="Disordered" evidence="1">
    <location>
        <begin position="1"/>
        <end position="120"/>
    </location>
</feature>
<sequence>MDLSTDSEKQNHDEDVTEPINAAEPTELQARESLNRNNWDRNAEYDEFDGTPEPSAPQNDEAAGGNKDAAESKSSTSHLTGHTGGRTLGGARISDTEGSSSRSQPHQQAQGNAGKLFTINDLKKDENDVEENNADLDVVGGEKSALVVQGPEDARNRNRAKAEGIVNSAQRKAEAAAAAGSSPSGHFYGAGRKLGRDDAESRIIPATQGTPVPRFSDQRILNRQVPHTLHLWEDGFSINEDPLIKYERDVSTYLDEIAKGKVPEDIRKRMGIRPNEEVDVTVQQHAQQKWRQLPYVYRPWMDEGNRLGGLVPGISSSSFHATVATGATARRAEVDESQPIVTIRIQLPDGKRVPARFNTTHTVADIYAFVQQLNLDNLPRNWVLATTFPNKEHVDRSAVLGEMDEFKRGGVAVVRRV</sequence>
<reference evidence="5" key="5">
    <citation type="submission" date="2015-06" db="UniProtKB">
        <authorList>
            <consortium name="EnsemblFungi"/>
        </authorList>
    </citation>
    <scope>IDENTIFICATION</scope>
    <source>
        <strain evidence="5">ATCC 64411</strain>
    </source>
</reference>
<dbReference type="EnsemblFungi" id="MAPG_04044T0">
    <property type="protein sequence ID" value="MAPG_04044T0"/>
    <property type="gene ID" value="MAPG_04044"/>
</dbReference>
<dbReference type="PROSITE" id="PS51399">
    <property type="entry name" value="SEP"/>
    <property type="match status" value="1"/>
</dbReference>
<reference evidence="6" key="1">
    <citation type="submission" date="2010-05" db="EMBL/GenBank/DDBJ databases">
        <title>The genome sequence of Magnaporthe poae strain ATCC 64411.</title>
        <authorList>
            <person name="Ma L.-J."/>
            <person name="Dead R."/>
            <person name="Young S."/>
            <person name="Zeng Q."/>
            <person name="Koehrsen M."/>
            <person name="Alvarado L."/>
            <person name="Berlin A."/>
            <person name="Chapman S.B."/>
            <person name="Chen Z."/>
            <person name="Freedman E."/>
            <person name="Gellesch M."/>
            <person name="Goldberg J."/>
            <person name="Griggs A."/>
            <person name="Gujja S."/>
            <person name="Heilman E.R."/>
            <person name="Heiman D."/>
            <person name="Hepburn T."/>
            <person name="Howarth C."/>
            <person name="Jen D."/>
            <person name="Larson L."/>
            <person name="Mehta T."/>
            <person name="Neiman D."/>
            <person name="Pearson M."/>
            <person name="Roberts A."/>
            <person name="Saif S."/>
            <person name="Shea T."/>
            <person name="Shenoy N."/>
            <person name="Sisk P."/>
            <person name="Stolte C."/>
            <person name="Sykes S."/>
            <person name="Walk T."/>
            <person name="White J."/>
            <person name="Yandava C."/>
            <person name="Haas B."/>
            <person name="Nusbaum C."/>
            <person name="Birren B."/>
        </authorList>
    </citation>
    <scope>NUCLEOTIDE SEQUENCE [LARGE SCALE GENOMIC DNA]</scope>
    <source>
        <strain evidence="6">ATCC 64411 / 73-15</strain>
    </source>
</reference>
<evidence type="ECO:0000313" key="4">
    <source>
        <dbReference type="EMBL" id="KLU85010.1"/>
    </source>
</evidence>
<dbReference type="PROSITE" id="PS50033">
    <property type="entry name" value="UBX"/>
    <property type="match status" value="1"/>
</dbReference>
<evidence type="ECO:0000313" key="5">
    <source>
        <dbReference type="EnsemblFungi" id="MAPG_04044T0"/>
    </source>
</evidence>
<dbReference type="GO" id="GO:0005829">
    <property type="term" value="C:cytosol"/>
    <property type="evidence" value="ECO:0007669"/>
    <property type="project" value="TreeGrafter"/>
</dbReference>
<dbReference type="Gene3D" id="3.30.420.210">
    <property type="entry name" value="SEP domain"/>
    <property type="match status" value="1"/>
</dbReference>
<dbReference type="Pfam" id="PF00789">
    <property type="entry name" value="UBX"/>
    <property type="match status" value="1"/>
</dbReference>
<dbReference type="InterPro" id="IPR029071">
    <property type="entry name" value="Ubiquitin-like_domsf"/>
</dbReference>
<dbReference type="InterPro" id="IPR012989">
    <property type="entry name" value="SEP_domain"/>
</dbReference>
<feature type="compositionally biased region" description="Polar residues" evidence="1">
    <location>
        <begin position="96"/>
        <end position="111"/>
    </location>
</feature>
<dbReference type="PANTHER" id="PTHR23333">
    <property type="entry name" value="UBX DOMAIN CONTAINING PROTEIN"/>
    <property type="match status" value="1"/>
</dbReference>
<dbReference type="OMA" id="REVLHCN"/>
<feature type="compositionally biased region" description="Basic and acidic residues" evidence="1">
    <location>
        <begin position="1"/>
        <end position="14"/>
    </location>
</feature>
<feature type="domain" description="UBX" evidence="2">
    <location>
        <begin position="336"/>
        <end position="404"/>
    </location>
</feature>
<dbReference type="EMBL" id="ADBL01000954">
    <property type="status" value="NOT_ANNOTATED_CDS"/>
    <property type="molecule type" value="Genomic_DNA"/>
</dbReference>
<feature type="compositionally biased region" description="Basic and acidic residues" evidence="1">
    <location>
        <begin position="29"/>
        <end position="44"/>
    </location>
</feature>
<dbReference type="AlphaFoldDB" id="A0A0C4DVN5"/>
<dbReference type="Gene3D" id="3.10.20.90">
    <property type="entry name" value="Phosphatidylinositol 3-kinase Catalytic Subunit, Chain A, domain 1"/>
    <property type="match status" value="1"/>
</dbReference>
<organism evidence="5 6">
    <name type="scientific">Magnaporthiopsis poae (strain ATCC 64411 / 73-15)</name>
    <name type="common">Kentucky bluegrass fungus</name>
    <name type="synonym">Magnaporthe poae</name>
    <dbReference type="NCBI Taxonomy" id="644358"/>
    <lineage>
        <taxon>Eukaryota</taxon>
        <taxon>Fungi</taxon>
        <taxon>Dikarya</taxon>
        <taxon>Ascomycota</taxon>
        <taxon>Pezizomycotina</taxon>
        <taxon>Sordariomycetes</taxon>
        <taxon>Sordariomycetidae</taxon>
        <taxon>Magnaporthales</taxon>
        <taxon>Magnaporthaceae</taxon>
        <taxon>Magnaporthiopsis</taxon>
    </lineage>
</organism>
<dbReference type="GO" id="GO:0007030">
    <property type="term" value="P:Golgi organization"/>
    <property type="evidence" value="ECO:0007669"/>
    <property type="project" value="TreeGrafter"/>
</dbReference>
<dbReference type="SMART" id="SM00553">
    <property type="entry name" value="SEP"/>
    <property type="match status" value="1"/>
</dbReference>
<keyword evidence="6" id="KW-1185">Reference proteome</keyword>
<dbReference type="Pfam" id="PF08059">
    <property type="entry name" value="SEP"/>
    <property type="match status" value="1"/>
</dbReference>
<dbReference type="SMART" id="SM00166">
    <property type="entry name" value="UBX"/>
    <property type="match status" value="1"/>
</dbReference>
<dbReference type="GO" id="GO:0061025">
    <property type="term" value="P:membrane fusion"/>
    <property type="evidence" value="ECO:0007669"/>
    <property type="project" value="TreeGrafter"/>
</dbReference>